<sequence length="264" mass="28291">MPTKTLYLAPEGIFPLVGRTSGLTSLGLPFGGTLQGEGLLAGMPSLFIRLAGCNLRCTWTGHGGRTIACDTPQALAVSHGRGSTISELIGTLEGALGALTHLVITGGEPLTQAEGLVTLLKAIRQSPTLRLLHITLETNGTLFNAEVAKSVDLVSLSPKWNATPQGFSSRYIHVLQCWLDAKVLPNSLQLKFVVGSKEDEDQIANDILPHLNLCHHPPILVMPLGATPEELRLSAPYAVAAAIRQNWRFCPRLQVELWGNRAGT</sequence>
<keyword evidence="4 8" id="KW-0460">Magnesium</keyword>
<feature type="binding site" evidence="8">
    <location>
        <begin position="157"/>
        <end position="159"/>
    </location>
    <ligand>
        <name>S-adenosyl-L-methionine</name>
        <dbReference type="ChEBI" id="CHEBI:59789"/>
    </ligand>
</feature>
<evidence type="ECO:0000256" key="1">
    <source>
        <dbReference type="ARBA" id="ARBA00022485"/>
    </source>
</evidence>
<evidence type="ECO:0000256" key="3">
    <source>
        <dbReference type="ARBA" id="ARBA00022723"/>
    </source>
</evidence>
<keyword evidence="2 8" id="KW-0949">S-adenosyl-L-methionine</keyword>
<dbReference type="GO" id="GO:0008616">
    <property type="term" value="P:tRNA queuosine(34) biosynthetic process"/>
    <property type="evidence" value="ECO:0007669"/>
    <property type="project" value="UniProtKB-UniRule"/>
</dbReference>
<comment type="cofactor">
    <cofactor evidence="8">
        <name>Mg(2+)</name>
        <dbReference type="ChEBI" id="CHEBI:18420"/>
    </cofactor>
</comment>
<dbReference type="CDD" id="cd01335">
    <property type="entry name" value="Radical_SAM"/>
    <property type="match status" value="1"/>
</dbReference>
<dbReference type="HAMAP" id="MF_00917">
    <property type="entry name" value="QueE"/>
    <property type="match status" value="1"/>
</dbReference>
<comment type="caution">
    <text evidence="8">Lacks conserved residue(s) required for the propagation of feature annotation.</text>
</comment>
<comment type="catalytic activity">
    <reaction evidence="8">
        <text>6-carboxy-5,6,7,8-tetrahydropterin + H(+) = 7-carboxy-7-carbaguanine + NH4(+)</text>
        <dbReference type="Rhea" id="RHEA:27974"/>
        <dbReference type="ChEBI" id="CHEBI:15378"/>
        <dbReference type="ChEBI" id="CHEBI:28938"/>
        <dbReference type="ChEBI" id="CHEBI:61032"/>
        <dbReference type="ChEBI" id="CHEBI:61036"/>
        <dbReference type="EC" id="4.3.99.3"/>
    </reaction>
</comment>
<evidence type="ECO:0000256" key="7">
    <source>
        <dbReference type="ARBA" id="ARBA00023239"/>
    </source>
</evidence>
<feature type="binding site" evidence="8">
    <location>
        <position position="69"/>
    </location>
    <ligand>
        <name>[4Fe-4S] cluster</name>
        <dbReference type="ChEBI" id="CHEBI:49883"/>
        <note>4Fe-4S-S-AdoMet</note>
    </ligand>
</feature>
<keyword evidence="1 8" id="KW-0004">4Fe-4S</keyword>
<comment type="function">
    <text evidence="8">Catalyzes the complex heterocyclic radical-mediated conversion of 6-carboxy-5,6,7,8-tetrahydropterin (CPH4) to 7-carboxy-7-deazaguanine (CDG), a step common to the biosynthetic pathways of all 7-deazapurine-containing compounds.</text>
</comment>
<dbReference type="PROSITE" id="PS51918">
    <property type="entry name" value="RADICAL_SAM"/>
    <property type="match status" value="1"/>
</dbReference>
<dbReference type="PANTHER" id="PTHR42836:SF1">
    <property type="entry name" value="7-CARBOXY-7-DEAZAGUANINE SYNTHASE"/>
    <property type="match status" value="1"/>
</dbReference>
<comment type="similarity">
    <text evidence="8">Belongs to the radical SAM superfamily. 7-carboxy-7-deazaguanine synthase family.</text>
</comment>
<name>A0A0Q4AXQ4_9BACT</name>
<comment type="cofactor">
    <cofactor evidence="8">
        <name>S-adenosyl-L-methionine</name>
        <dbReference type="ChEBI" id="CHEBI:59789"/>
    </cofactor>
    <text evidence="8">Binds 1 S-adenosyl-L-methionine per subunit.</text>
</comment>
<evidence type="ECO:0000256" key="8">
    <source>
        <dbReference type="HAMAP-Rule" id="MF_00917"/>
    </source>
</evidence>
<keyword evidence="6 8" id="KW-0411">Iron-sulfur</keyword>
<keyword evidence="11" id="KW-1185">Reference proteome</keyword>
<feature type="binding site" evidence="8">
    <location>
        <position position="71"/>
    </location>
    <ligand>
        <name>Mg(2+)</name>
        <dbReference type="ChEBI" id="CHEBI:18420"/>
    </ligand>
</feature>
<accession>A0A0Q4AXQ4</accession>
<evidence type="ECO:0000256" key="4">
    <source>
        <dbReference type="ARBA" id="ARBA00022842"/>
    </source>
</evidence>
<dbReference type="GO" id="GO:0000287">
    <property type="term" value="F:magnesium ion binding"/>
    <property type="evidence" value="ECO:0007669"/>
    <property type="project" value="UniProtKB-UniRule"/>
</dbReference>
<feature type="binding site" evidence="8">
    <location>
        <position position="105"/>
    </location>
    <ligand>
        <name>substrate</name>
    </ligand>
</feature>
<feature type="binding site" evidence="8">
    <location>
        <position position="107"/>
    </location>
    <ligand>
        <name>S-adenosyl-L-methionine</name>
        <dbReference type="ChEBI" id="CHEBI:59789"/>
    </ligand>
</feature>
<dbReference type="InterPro" id="IPR024924">
    <property type="entry name" value="7-CO-7-deazaguanine_synth-like"/>
</dbReference>
<dbReference type="Pfam" id="PF13353">
    <property type="entry name" value="Fer4_12"/>
    <property type="match status" value="1"/>
</dbReference>
<dbReference type="SFLD" id="SFLDS00029">
    <property type="entry name" value="Radical_SAM"/>
    <property type="match status" value="1"/>
</dbReference>
<organism evidence="10 11">
    <name type="scientific">Candidatus [Bacteroides] periocalifornicus</name>
    <dbReference type="NCBI Taxonomy" id="1702214"/>
    <lineage>
        <taxon>Bacteria</taxon>
        <taxon>Pseudomonadati</taxon>
        <taxon>Bacteroidota</taxon>
    </lineage>
</organism>
<comment type="subunit">
    <text evidence="8">Homodimer.</text>
</comment>
<evidence type="ECO:0000313" key="11">
    <source>
        <dbReference type="Proteomes" id="UP000054172"/>
    </source>
</evidence>
<feature type="binding site" evidence="8">
    <location>
        <begin position="34"/>
        <end position="36"/>
    </location>
    <ligand>
        <name>substrate</name>
    </ligand>
</feature>
<feature type="binding site" evidence="8">
    <location>
        <position position="53"/>
    </location>
    <ligand>
        <name>[4Fe-4S] cluster</name>
        <dbReference type="ChEBI" id="CHEBI:49883"/>
        <note>4Fe-4S-S-AdoMet</note>
    </ligand>
</feature>
<dbReference type="SUPFAM" id="SSF102114">
    <property type="entry name" value="Radical SAM enzymes"/>
    <property type="match status" value="1"/>
</dbReference>
<comment type="cofactor">
    <cofactor evidence="8">
        <name>[4Fe-4S] cluster</name>
        <dbReference type="ChEBI" id="CHEBI:49883"/>
    </cofactor>
    <text evidence="8">Binds 1 [4Fe-4S] cluster. The cluster is coordinated with 3 cysteines and an exchangeable S-adenosyl-L-methionine.</text>
</comment>
<dbReference type="GO" id="GO:0051539">
    <property type="term" value="F:4 iron, 4 sulfur cluster binding"/>
    <property type="evidence" value="ECO:0007669"/>
    <property type="project" value="UniProtKB-UniRule"/>
</dbReference>
<comment type="pathway">
    <text evidence="8">Purine metabolism; 7-cyano-7-deazaguanine biosynthesis.</text>
</comment>
<keyword evidence="7 8" id="KW-0456">Lyase</keyword>
<evidence type="ECO:0000256" key="6">
    <source>
        <dbReference type="ARBA" id="ARBA00023014"/>
    </source>
</evidence>
<dbReference type="EC" id="4.3.99.3" evidence="8"/>
<feature type="domain" description="Radical SAM core" evidence="9">
    <location>
        <begin position="40"/>
        <end position="260"/>
    </location>
</feature>
<proteinExistence type="inferred from homology"/>
<dbReference type="UniPathway" id="UPA00391"/>
<dbReference type="Gene3D" id="3.20.20.70">
    <property type="entry name" value="Aldolase class I"/>
    <property type="match status" value="1"/>
</dbReference>
<dbReference type="Proteomes" id="UP000054172">
    <property type="component" value="Unassembled WGS sequence"/>
</dbReference>
<evidence type="ECO:0000256" key="2">
    <source>
        <dbReference type="ARBA" id="ARBA00022691"/>
    </source>
</evidence>
<dbReference type="InterPro" id="IPR013785">
    <property type="entry name" value="Aldolase_TIM"/>
</dbReference>
<dbReference type="GO" id="GO:0016840">
    <property type="term" value="F:carbon-nitrogen lyase activity"/>
    <property type="evidence" value="ECO:0007669"/>
    <property type="project" value="UniProtKB-UniRule"/>
</dbReference>
<dbReference type="EMBL" id="LIIK01000022">
    <property type="protein sequence ID" value="KQM08766.1"/>
    <property type="molecule type" value="Genomic_DNA"/>
</dbReference>
<evidence type="ECO:0000313" key="10">
    <source>
        <dbReference type="EMBL" id="KQM08766.1"/>
    </source>
</evidence>
<evidence type="ECO:0000259" key="9">
    <source>
        <dbReference type="PROSITE" id="PS51918"/>
    </source>
</evidence>
<dbReference type="PATRIC" id="fig|1702214.3.peg.18"/>
<dbReference type="InterPro" id="IPR007197">
    <property type="entry name" value="rSAM"/>
</dbReference>
<feature type="binding site" evidence="8">
    <location>
        <position position="49"/>
    </location>
    <ligand>
        <name>substrate</name>
    </ligand>
</feature>
<dbReference type="GO" id="GO:1904047">
    <property type="term" value="F:S-adenosyl-L-methionine binding"/>
    <property type="evidence" value="ECO:0007669"/>
    <property type="project" value="UniProtKB-UniRule"/>
</dbReference>
<gene>
    <name evidence="8" type="primary">queE</name>
    <name evidence="10" type="ORF">AL399_05355</name>
</gene>
<feature type="binding site" evidence="8">
    <location>
        <position position="57"/>
    </location>
    <ligand>
        <name>[4Fe-4S] cluster</name>
        <dbReference type="ChEBI" id="CHEBI:49883"/>
        <note>4Fe-4S-S-AdoMet</note>
    </ligand>
</feature>
<dbReference type="PIRSF" id="PIRSF000370">
    <property type="entry name" value="QueE"/>
    <property type="match status" value="1"/>
</dbReference>
<protein>
    <recommendedName>
        <fullName evidence="8">7-carboxy-7-deazaguanine synthase</fullName>
        <shortName evidence="8">CDG synthase</shortName>
        <ecNumber evidence="8">4.3.99.3</ecNumber>
    </recommendedName>
    <alternativeName>
        <fullName evidence="8">Queuosine biosynthesis protein QueE</fullName>
    </alternativeName>
</protein>
<keyword evidence="3 8" id="KW-0479">Metal-binding</keyword>
<dbReference type="AlphaFoldDB" id="A0A0Q4AXQ4"/>
<dbReference type="STRING" id="1702214.AL399_05355"/>
<reference evidence="10" key="1">
    <citation type="submission" date="2015-08" db="EMBL/GenBank/DDBJ databases">
        <title>Candidatus Bacteriodes Periocalifornicus.</title>
        <authorList>
            <person name="McLean J.S."/>
            <person name="Kelley S."/>
        </authorList>
    </citation>
    <scope>NUCLEOTIDE SEQUENCE [LARGE SCALE GENOMIC DNA]</scope>
    <source>
        <strain evidence="10">12B</strain>
    </source>
</reference>
<dbReference type="InterPro" id="IPR058240">
    <property type="entry name" value="rSAM_sf"/>
</dbReference>
<keyword evidence="8" id="KW-0671">Queuosine biosynthesis</keyword>
<keyword evidence="5 8" id="KW-0408">Iron</keyword>
<comment type="caution">
    <text evidence="10">The sequence shown here is derived from an EMBL/GenBank/DDBJ whole genome shotgun (WGS) entry which is preliminary data.</text>
</comment>
<dbReference type="PANTHER" id="PTHR42836">
    <property type="entry name" value="7-CARBOXY-7-DEAZAGUANINE SYNTHASE"/>
    <property type="match status" value="1"/>
</dbReference>
<evidence type="ECO:0000256" key="5">
    <source>
        <dbReference type="ARBA" id="ARBA00023004"/>
    </source>
</evidence>